<dbReference type="InterPro" id="IPR013766">
    <property type="entry name" value="Thioredoxin_domain"/>
</dbReference>
<keyword evidence="10" id="KW-1185">Reference proteome</keyword>
<evidence type="ECO:0000256" key="4">
    <source>
        <dbReference type="ARBA" id="ARBA00022748"/>
    </source>
</evidence>
<feature type="transmembrane region" description="Helical" evidence="7">
    <location>
        <begin position="209"/>
        <end position="233"/>
    </location>
</feature>
<feature type="transmembrane region" description="Helical" evidence="7">
    <location>
        <begin position="90"/>
        <end position="112"/>
    </location>
</feature>
<dbReference type="Pfam" id="PF02683">
    <property type="entry name" value="DsbD_TM"/>
    <property type="match status" value="1"/>
</dbReference>
<feature type="transmembrane region" description="Helical" evidence="7">
    <location>
        <begin position="295"/>
        <end position="315"/>
    </location>
</feature>
<feature type="transmembrane region" description="Helical" evidence="7">
    <location>
        <begin position="124"/>
        <end position="146"/>
    </location>
</feature>
<dbReference type="AlphaFoldDB" id="A0A0W0VE46"/>
<reference evidence="9 10" key="1">
    <citation type="submission" date="2015-11" db="EMBL/GenBank/DDBJ databases">
        <title>Genomic analysis of 38 Legionella species identifies large and diverse effector repertoires.</title>
        <authorList>
            <person name="Burstein D."/>
            <person name="Amaro F."/>
            <person name="Zusman T."/>
            <person name="Lifshitz Z."/>
            <person name="Cohen O."/>
            <person name="Gilbert J.A."/>
            <person name="Pupko T."/>
            <person name="Shuman H.A."/>
            <person name="Segal G."/>
        </authorList>
    </citation>
    <scope>NUCLEOTIDE SEQUENCE [LARGE SCALE GENOMIC DNA]</scope>
    <source>
        <strain evidence="9 10">BL-540</strain>
    </source>
</reference>
<evidence type="ECO:0000259" key="8">
    <source>
        <dbReference type="PROSITE" id="PS51352"/>
    </source>
</evidence>
<dbReference type="SUPFAM" id="SSF52833">
    <property type="entry name" value="Thioredoxin-like"/>
    <property type="match status" value="1"/>
</dbReference>
<proteinExistence type="predicted"/>
<keyword evidence="6 7" id="KW-0472">Membrane</keyword>
<dbReference type="Gene3D" id="3.40.30.10">
    <property type="entry name" value="Glutaredoxin"/>
    <property type="match status" value="1"/>
</dbReference>
<dbReference type="STRING" id="456.Ljor_2684"/>
<dbReference type="PATRIC" id="fig|456.5.peg.2877"/>
<comment type="subcellular location">
    <subcellularLocation>
        <location evidence="1">Cell membrane</location>
        <topology evidence="1">Multi-pass membrane protein</topology>
    </subcellularLocation>
</comment>
<feature type="transmembrane region" description="Helical" evidence="7">
    <location>
        <begin position="245"/>
        <end position="263"/>
    </location>
</feature>
<gene>
    <name evidence="9" type="ORF">Ljor_2684</name>
</gene>
<dbReference type="PANTHER" id="PTHR32234:SF0">
    <property type="entry name" value="THIOL:DISULFIDE INTERCHANGE PROTEIN DSBD"/>
    <property type="match status" value="1"/>
</dbReference>
<protein>
    <submittedName>
        <fullName evidence="9">Thiol:disulfide interchange protein DsbD</fullName>
    </submittedName>
</protein>
<accession>A0A0W0VE46</accession>
<feature type="transmembrane region" description="Helical" evidence="7">
    <location>
        <begin position="269"/>
        <end position="288"/>
    </location>
</feature>
<dbReference type="OrthoDB" id="9811036at2"/>
<evidence type="ECO:0000313" key="9">
    <source>
        <dbReference type="EMBL" id="KTD18378.1"/>
    </source>
</evidence>
<keyword evidence="5 7" id="KW-1133">Transmembrane helix</keyword>
<dbReference type="GO" id="GO:0045454">
    <property type="term" value="P:cell redox homeostasis"/>
    <property type="evidence" value="ECO:0007669"/>
    <property type="project" value="TreeGrafter"/>
</dbReference>
<feature type="transmembrane region" description="Helical" evidence="7">
    <location>
        <begin position="7"/>
        <end position="25"/>
    </location>
</feature>
<dbReference type="InterPro" id="IPR036249">
    <property type="entry name" value="Thioredoxin-like_sf"/>
</dbReference>
<evidence type="ECO:0000256" key="5">
    <source>
        <dbReference type="ARBA" id="ARBA00022989"/>
    </source>
</evidence>
<comment type="caution">
    <text evidence="9">The sequence shown here is derived from an EMBL/GenBank/DDBJ whole genome shotgun (WGS) entry which is preliminary data.</text>
</comment>
<dbReference type="GO" id="GO:0015035">
    <property type="term" value="F:protein-disulfide reductase activity"/>
    <property type="evidence" value="ECO:0007669"/>
    <property type="project" value="TreeGrafter"/>
</dbReference>
<dbReference type="RefSeq" id="WP_058472044.1">
    <property type="nucleotide sequence ID" value="NZ_CAAAIC010000006.1"/>
</dbReference>
<organism evidence="9 10">
    <name type="scientific">Legionella jordanis</name>
    <dbReference type="NCBI Taxonomy" id="456"/>
    <lineage>
        <taxon>Bacteria</taxon>
        <taxon>Pseudomonadati</taxon>
        <taxon>Pseudomonadota</taxon>
        <taxon>Gammaproteobacteria</taxon>
        <taxon>Legionellales</taxon>
        <taxon>Legionellaceae</taxon>
        <taxon>Legionella</taxon>
    </lineage>
</organism>
<dbReference type="EMBL" id="LNYJ01000011">
    <property type="protein sequence ID" value="KTD18378.1"/>
    <property type="molecule type" value="Genomic_DNA"/>
</dbReference>
<dbReference type="NCBIfam" id="NF001419">
    <property type="entry name" value="PRK00293.1"/>
    <property type="match status" value="1"/>
</dbReference>
<feature type="transmembrane region" description="Helical" evidence="7">
    <location>
        <begin position="45"/>
        <end position="78"/>
    </location>
</feature>
<evidence type="ECO:0000256" key="3">
    <source>
        <dbReference type="ARBA" id="ARBA00022692"/>
    </source>
</evidence>
<keyword evidence="2" id="KW-1003">Cell membrane</keyword>
<dbReference type="GO" id="GO:0017004">
    <property type="term" value="P:cytochrome complex assembly"/>
    <property type="evidence" value="ECO:0007669"/>
    <property type="project" value="UniProtKB-KW"/>
</dbReference>
<evidence type="ECO:0000256" key="6">
    <source>
        <dbReference type="ARBA" id="ARBA00023136"/>
    </source>
</evidence>
<dbReference type="PROSITE" id="PS51352">
    <property type="entry name" value="THIOREDOXIN_2"/>
    <property type="match status" value="1"/>
</dbReference>
<dbReference type="Proteomes" id="UP000055035">
    <property type="component" value="Unassembled WGS sequence"/>
</dbReference>
<feature type="transmembrane region" description="Helical" evidence="7">
    <location>
        <begin position="167"/>
        <end position="197"/>
    </location>
</feature>
<dbReference type="GO" id="GO:0005886">
    <property type="term" value="C:plasma membrane"/>
    <property type="evidence" value="ECO:0007669"/>
    <property type="project" value="UniProtKB-SubCell"/>
</dbReference>
<evidence type="ECO:0000313" key="10">
    <source>
        <dbReference type="Proteomes" id="UP000055035"/>
    </source>
</evidence>
<sequence length="447" mass="48192">MKHFKGLIAVFFVLMSISHAGWSFSLGFESSNPGTIINLIQNYNAFVYLALFFGLGIMLAFTPCVLPMVPILSGIIVGQRSLSGTQAVKLSISYVLGMAVTYATAGLLAGYMGSTVQTLLQQPIVIIAFSCLFLLMAISMWGFFDLRLPNALNNRLQILCRRNNKPNYASVALMGIISTLVVSPCVTAPLIAVLSYIAQSGQAMKGGLILFVMALGMGLPLILVGAGHGSLLPKVGPWMTNIKRFFALIMIAMAIWMLGRILPESLTQLLWAGLLIIGSISLGTLKTASTKSGHLLKGFGVLLIISGAIIGYSAVPMINTSMASPKAPFIKVDNLQDIEKQIIAAKQQGKPVFLEFYASWCSDCQEMETKVFNQSTVAQAMNGLVNLKVNIGDNTAEVARIKKAFAIYGTPTMLFYNNKGEALPKLSLVGYVNKQTLLEALDQVKLS</sequence>
<name>A0A0W0VE46_9GAMM</name>
<evidence type="ECO:0000256" key="2">
    <source>
        <dbReference type="ARBA" id="ARBA00022475"/>
    </source>
</evidence>
<keyword evidence="4" id="KW-0201">Cytochrome c-type biogenesis</keyword>
<feature type="domain" description="Thioredoxin" evidence="8">
    <location>
        <begin position="308"/>
        <end position="446"/>
    </location>
</feature>
<evidence type="ECO:0000256" key="1">
    <source>
        <dbReference type="ARBA" id="ARBA00004651"/>
    </source>
</evidence>
<keyword evidence="3 7" id="KW-0812">Transmembrane</keyword>
<dbReference type="Pfam" id="PF13899">
    <property type="entry name" value="Thioredoxin_7"/>
    <property type="match status" value="1"/>
</dbReference>
<evidence type="ECO:0000256" key="7">
    <source>
        <dbReference type="SAM" id="Phobius"/>
    </source>
</evidence>
<dbReference type="PANTHER" id="PTHR32234">
    <property type="entry name" value="THIOL:DISULFIDE INTERCHANGE PROTEIN DSBD"/>
    <property type="match status" value="1"/>
</dbReference>
<dbReference type="InterPro" id="IPR003834">
    <property type="entry name" value="Cyt_c_assmbl_TM_dom"/>
</dbReference>